<dbReference type="PANTHER" id="PTHR11404:SF6">
    <property type="entry name" value="SUPEROXIDE DISMUTASE [MN], MITOCHONDRIAL"/>
    <property type="match status" value="1"/>
</dbReference>
<evidence type="ECO:0000259" key="7">
    <source>
        <dbReference type="Pfam" id="PF00081"/>
    </source>
</evidence>
<dbReference type="EMBL" id="LM995447">
    <property type="protein sequence ID" value="CDZ24108.1"/>
    <property type="molecule type" value="Genomic_DNA"/>
</dbReference>
<dbReference type="InterPro" id="IPR019831">
    <property type="entry name" value="Mn/Fe_SOD_N"/>
</dbReference>
<organism evidence="9 10">
    <name type="scientific">[Clostridium] cellulosi</name>
    <dbReference type="NCBI Taxonomy" id="29343"/>
    <lineage>
        <taxon>Bacteria</taxon>
        <taxon>Bacillati</taxon>
        <taxon>Bacillota</taxon>
        <taxon>Clostridia</taxon>
        <taxon>Eubacteriales</taxon>
        <taxon>Oscillospiraceae</taxon>
        <taxon>Oscillospiraceae incertae sedis</taxon>
    </lineage>
</organism>
<sequence>MPPLPYAYNALEPIISADSLRIHHDILHKNYVDGLNRAELNLVDARRDNNFELIKYWENELAYNGSGHILHSIFWAVMSPVGKGGEPGNITLSEIINYFGSFDAFKEQFSNAANKIEGSYWAILTWQPTWHRLEILQAEKHQNKTQWSGIPILVLDVWEHAYYLDYKTHRDEYIQKWWQLVNWEEVESRLKLAMNGEVKLTI</sequence>
<evidence type="ECO:0000259" key="8">
    <source>
        <dbReference type="Pfam" id="PF02777"/>
    </source>
</evidence>
<evidence type="ECO:0000256" key="6">
    <source>
        <dbReference type="RuleBase" id="RU000414"/>
    </source>
</evidence>
<dbReference type="STRING" id="29343.CCDG5_0991"/>
<feature type="binding site" evidence="5">
    <location>
        <position position="156"/>
    </location>
    <ligand>
        <name>Mn(2+)</name>
        <dbReference type="ChEBI" id="CHEBI:29035"/>
    </ligand>
</feature>
<proteinExistence type="inferred from homology"/>
<dbReference type="SUPFAM" id="SSF54719">
    <property type="entry name" value="Fe,Mn superoxide dismutase (SOD), C-terminal domain"/>
    <property type="match status" value="1"/>
</dbReference>
<gene>
    <name evidence="9" type="primary">sodF</name>
    <name evidence="9" type="ORF">CCDG5_0991</name>
</gene>
<comment type="function">
    <text evidence="6">Destroys radicals which are normally produced within the cells and which are toxic to biological systems.</text>
</comment>
<dbReference type="SUPFAM" id="SSF46609">
    <property type="entry name" value="Fe,Mn superoxide dismutase (SOD), N-terminal domain"/>
    <property type="match status" value="1"/>
</dbReference>
<dbReference type="InterPro" id="IPR036314">
    <property type="entry name" value="SOD_C_sf"/>
</dbReference>
<feature type="binding site" evidence="5">
    <location>
        <position position="23"/>
    </location>
    <ligand>
        <name>Mn(2+)</name>
        <dbReference type="ChEBI" id="CHEBI:29035"/>
    </ligand>
</feature>
<dbReference type="InterPro" id="IPR019832">
    <property type="entry name" value="Mn/Fe_SOD_C"/>
</dbReference>
<feature type="binding site" evidence="5">
    <location>
        <position position="160"/>
    </location>
    <ligand>
        <name>Mn(2+)</name>
        <dbReference type="ChEBI" id="CHEBI:29035"/>
    </ligand>
</feature>
<feature type="domain" description="Manganese/iron superoxide dismutase N-terminal" evidence="7">
    <location>
        <begin position="1"/>
        <end position="79"/>
    </location>
</feature>
<name>A0A078KNP6_9FIRM</name>
<dbReference type="PATRIC" id="fig|29343.3.peg.1045"/>
<dbReference type="Proteomes" id="UP000032431">
    <property type="component" value="Chromosome I"/>
</dbReference>
<dbReference type="Pfam" id="PF02777">
    <property type="entry name" value="Sod_Fe_C"/>
    <property type="match status" value="1"/>
</dbReference>
<comment type="catalytic activity">
    <reaction evidence="6">
        <text>2 superoxide + 2 H(+) = H2O2 + O2</text>
        <dbReference type="Rhea" id="RHEA:20696"/>
        <dbReference type="ChEBI" id="CHEBI:15378"/>
        <dbReference type="ChEBI" id="CHEBI:15379"/>
        <dbReference type="ChEBI" id="CHEBI:16240"/>
        <dbReference type="ChEBI" id="CHEBI:18421"/>
        <dbReference type="EC" id="1.15.1.1"/>
    </reaction>
</comment>
<reference evidence="10" key="1">
    <citation type="submission" date="2014-07" db="EMBL/GenBank/DDBJ databases">
        <authorList>
            <person name="Wibberg D."/>
        </authorList>
    </citation>
    <scope>NUCLEOTIDE SEQUENCE [LARGE SCALE GENOMIC DNA]</scope>
    <source>
        <strain evidence="10">DG5</strain>
    </source>
</reference>
<evidence type="ECO:0000313" key="10">
    <source>
        <dbReference type="Proteomes" id="UP000032431"/>
    </source>
</evidence>
<feature type="domain" description="Manganese/iron superoxide dismutase C-terminal" evidence="8">
    <location>
        <begin position="93"/>
        <end position="189"/>
    </location>
</feature>
<evidence type="ECO:0000256" key="5">
    <source>
        <dbReference type="PIRSR" id="PIRSR000349-1"/>
    </source>
</evidence>
<dbReference type="FunFam" id="3.55.40.20:FF:000004">
    <property type="entry name" value="Superoxide dismutase [Fe]"/>
    <property type="match status" value="1"/>
</dbReference>
<dbReference type="InterPro" id="IPR019833">
    <property type="entry name" value="Mn/Fe_SOD_BS"/>
</dbReference>
<evidence type="ECO:0000256" key="3">
    <source>
        <dbReference type="ARBA" id="ARBA00022723"/>
    </source>
</evidence>
<feature type="binding site" evidence="5">
    <location>
        <position position="71"/>
    </location>
    <ligand>
        <name>Mn(2+)</name>
        <dbReference type="ChEBI" id="CHEBI:29035"/>
    </ligand>
</feature>
<dbReference type="InterPro" id="IPR050265">
    <property type="entry name" value="Fe/Mn_Superoxide_Dismutase"/>
</dbReference>
<evidence type="ECO:0000256" key="1">
    <source>
        <dbReference type="ARBA" id="ARBA00008714"/>
    </source>
</evidence>
<dbReference type="Gene3D" id="1.10.287.990">
    <property type="entry name" value="Fe,Mn superoxide dismutase (SOD) domain"/>
    <property type="match status" value="1"/>
</dbReference>
<protein>
    <recommendedName>
        <fullName evidence="2 6">Superoxide dismutase</fullName>
        <ecNumber evidence="2 6">1.15.1.1</ecNumber>
    </recommendedName>
</protein>
<dbReference type="PRINTS" id="PR01703">
    <property type="entry name" value="MNSODISMTASE"/>
</dbReference>
<dbReference type="InterPro" id="IPR036324">
    <property type="entry name" value="Mn/Fe_SOD_N_sf"/>
</dbReference>
<dbReference type="PIRSF" id="PIRSF000349">
    <property type="entry name" value="SODismutase"/>
    <property type="match status" value="1"/>
</dbReference>
<dbReference type="GO" id="GO:0004784">
    <property type="term" value="F:superoxide dismutase activity"/>
    <property type="evidence" value="ECO:0007669"/>
    <property type="project" value="UniProtKB-EC"/>
</dbReference>
<accession>A0A078KNP6</accession>
<dbReference type="Pfam" id="PF00081">
    <property type="entry name" value="Sod_Fe_N"/>
    <property type="match status" value="1"/>
</dbReference>
<dbReference type="HOGENOM" id="CLU_031625_2_2_9"/>
<dbReference type="Gene3D" id="3.55.40.20">
    <property type="entry name" value="Iron/manganese superoxide dismutase, C-terminal domain"/>
    <property type="match status" value="1"/>
</dbReference>
<evidence type="ECO:0000256" key="4">
    <source>
        <dbReference type="ARBA" id="ARBA00023002"/>
    </source>
</evidence>
<keyword evidence="3 5" id="KW-0479">Metal-binding</keyword>
<dbReference type="PROSITE" id="PS00088">
    <property type="entry name" value="SOD_MN"/>
    <property type="match status" value="1"/>
</dbReference>
<dbReference type="PANTHER" id="PTHR11404">
    <property type="entry name" value="SUPEROXIDE DISMUTASE 2"/>
    <property type="match status" value="1"/>
</dbReference>
<dbReference type="KEGG" id="ccel:CCDG5_0991"/>
<dbReference type="InterPro" id="IPR001189">
    <property type="entry name" value="Mn/Fe_SOD"/>
</dbReference>
<keyword evidence="10" id="KW-1185">Reference proteome</keyword>
<dbReference type="GO" id="GO:0046872">
    <property type="term" value="F:metal ion binding"/>
    <property type="evidence" value="ECO:0007669"/>
    <property type="project" value="UniProtKB-KW"/>
</dbReference>
<keyword evidence="4 6" id="KW-0560">Oxidoreductase</keyword>
<dbReference type="EC" id="1.15.1.1" evidence="2 6"/>
<evidence type="ECO:0000256" key="2">
    <source>
        <dbReference type="ARBA" id="ARBA00012682"/>
    </source>
</evidence>
<dbReference type="AlphaFoldDB" id="A0A078KNP6"/>
<comment type="similarity">
    <text evidence="1 6">Belongs to the iron/manganese superoxide dismutase family.</text>
</comment>
<evidence type="ECO:0000313" key="9">
    <source>
        <dbReference type="EMBL" id="CDZ24108.1"/>
    </source>
</evidence>